<sequence length="175" mass="19888">MSELRYQSLEGCVPAKRSSHQGPEIVLVKLEDCPQPLVLNVIVKKEEEEKEIWERENKEIKENVEEGSVKEEVEDIALGEKQQENMEEEEAVDGIIDPGDISNPGSDNETNSTALRNYTAISRQKQHHCMDCFTSFYESQDHRLLKRPAHPTNQTSQGDPGVNIRGKKSEINIIM</sequence>
<dbReference type="EMBL" id="CM055741">
    <property type="protein sequence ID" value="KAJ8001439.1"/>
    <property type="molecule type" value="Genomic_DNA"/>
</dbReference>
<name>A0ACC2GCJ8_DALPE</name>
<dbReference type="Proteomes" id="UP001157502">
    <property type="component" value="Chromosome 14"/>
</dbReference>
<evidence type="ECO:0000313" key="1">
    <source>
        <dbReference type="EMBL" id="KAJ8001439.1"/>
    </source>
</evidence>
<accession>A0ACC2GCJ8</accession>
<evidence type="ECO:0000313" key="2">
    <source>
        <dbReference type="Proteomes" id="UP001157502"/>
    </source>
</evidence>
<organism evidence="1 2">
    <name type="scientific">Dallia pectoralis</name>
    <name type="common">Alaska blackfish</name>
    <dbReference type="NCBI Taxonomy" id="75939"/>
    <lineage>
        <taxon>Eukaryota</taxon>
        <taxon>Metazoa</taxon>
        <taxon>Chordata</taxon>
        <taxon>Craniata</taxon>
        <taxon>Vertebrata</taxon>
        <taxon>Euteleostomi</taxon>
        <taxon>Actinopterygii</taxon>
        <taxon>Neopterygii</taxon>
        <taxon>Teleostei</taxon>
        <taxon>Protacanthopterygii</taxon>
        <taxon>Esociformes</taxon>
        <taxon>Umbridae</taxon>
        <taxon>Dallia</taxon>
    </lineage>
</organism>
<protein>
    <submittedName>
        <fullName evidence="1">Uncharacterized protein</fullName>
    </submittedName>
</protein>
<reference evidence="1" key="1">
    <citation type="submission" date="2021-05" db="EMBL/GenBank/DDBJ databases">
        <authorList>
            <person name="Pan Q."/>
            <person name="Jouanno E."/>
            <person name="Zahm M."/>
            <person name="Klopp C."/>
            <person name="Cabau C."/>
            <person name="Louis A."/>
            <person name="Berthelot C."/>
            <person name="Parey E."/>
            <person name="Roest Crollius H."/>
            <person name="Montfort J."/>
            <person name="Robinson-Rechavi M."/>
            <person name="Bouchez O."/>
            <person name="Lampietro C."/>
            <person name="Lopez Roques C."/>
            <person name="Donnadieu C."/>
            <person name="Postlethwait J."/>
            <person name="Bobe J."/>
            <person name="Dillon D."/>
            <person name="Chandos A."/>
            <person name="von Hippel F."/>
            <person name="Guiguen Y."/>
        </authorList>
    </citation>
    <scope>NUCLEOTIDE SEQUENCE</scope>
    <source>
        <strain evidence="1">YG-Jan2019</strain>
    </source>
</reference>
<proteinExistence type="predicted"/>
<comment type="caution">
    <text evidence="1">The sequence shown here is derived from an EMBL/GenBank/DDBJ whole genome shotgun (WGS) entry which is preliminary data.</text>
</comment>
<gene>
    <name evidence="1" type="ORF">DPEC_G00169510</name>
</gene>
<keyword evidence="2" id="KW-1185">Reference proteome</keyword>